<comment type="cofactor">
    <cofactor evidence="1">
        <name>a metal cation</name>
        <dbReference type="ChEBI" id="CHEBI:25213"/>
    </cofactor>
</comment>
<dbReference type="NCBIfam" id="NF004976">
    <property type="entry name" value="PRK06349.1"/>
    <property type="match status" value="1"/>
</dbReference>
<evidence type="ECO:0000256" key="12">
    <source>
        <dbReference type="ARBA" id="ARBA00023167"/>
    </source>
</evidence>
<dbReference type="STRING" id="1089455.MOPEL_003_00680"/>
<evidence type="ECO:0000256" key="3">
    <source>
        <dbReference type="ARBA" id="ARBA00005062"/>
    </source>
</evidence>
<dbReference type="InterPro" id="IPR016204">
    <property type="entry name" value="HDH"/>
</dbReference>
<comment type="similarity">
    <text evidence="4 19">Belongs to the homoserine dehydrogenase family.</text>
</comment>
<comment type="caution">
    <text evidence="21">The sequence shown here is derived from an EMBL/GenBank/DDBJ whole genome shotgun (WGS) entry which is preliminary data.</text>
</comment>
<keyword evidence="10 18" id="KW-0560">Oxidoreductase</keyword>
<dbReference type="RefSeq" id="WP_009480942.1">
    <property type="nucleotide sequence ID" value="NZ_BAFE01000003.1"/>
</dbReference>
<dbReference type="PROSITE" id="PS51671">
    <property type="entry name" value="ACT"/>
    <property type="match status" value="1"/>
</dbReference>
<dbReference type="InterPro" id="IPR002912">
    <property type="entry name" value="ACT_dom"/>
</dbReference>
<proteinExistence type="inferred from homology"/>
<keyword evidence="9 17" id="KW-0521">NADP</keyword>
<evidence type="ECO:0000256" key="5">
    <source>
        <dbReference type="ARBA" id="ARBA00013213"/>
    </source>
</evidence>
<keyword evidence="7 18" id="KW-0028">Amino-acid biosynthesis</keyword>
<feature type="domain" description="ACT" evidence="20">
    <location>
        <begin position="364"/>
        <end position="440"/>
    </location>
</feature>
<keyword evidence="22" id="KW-1185">Reference proteome</keyword>
<reference evidence="21 22" key="1">
    <citation type="submission" date="2012-02" db="EMBL/GenBank/DDBJ databases">
        <title>Whole genome shotgun sequence of Mobilicoccus pelagius NBRC 104925.</title>
        <authorList>
            <person name="Yoshida Y."/>
            <person name="Hosoyama A."/>
            <person name="Tsuchikane K."/>
            <person name="Katsumata H."/>
            <person name="Yamazaki S."/>
            <person name="Fujita N."/>
        </authorList>
    </citation>
    <scope>NUCLEOTIDE SEQUENCE [LARGE SCALE GENOMIC DNA]</scope>
    <source>
        <strain evidence="21 22">NBRC 104925</strain>
    </source>
</reference>
<dbReference type="EC" id="1.1.1.3" evidence="5 18"/>
<dbReference type="InterPro" id="IPR005106">
    <property type="entry name" value="Asp/hSer_DH_NAD-bd"/>
</dbReference>
<dbReference type="SUPFAM" id="SSF55021">
    <property type="entry name" value="ACT-like"/>
    <property type="match status" value="1"/>
</dbReference>
<feature type="binding site" evidence="17">
    <location>
        <position position="200"/>
    </location>
    <ligand>
        <name>L-homoserine</name>
        <dbReference type="ChEBI" id="CHEBI:57476"/>
    </ligand>
</feature>
<accession>H5UMT6</accession>
<comment type="catalytic activity">
    <reaction evidence="14">
        <text>L-homoserine + NADP(+) = L-aspartate 4-semialdehyde + NADPH + H(+)</text>
        <dbReference type="Rhea" id="RHEA:15761"/>
        <dbReference type="ChEBI" id="CHEBI:15378"/>
        <dbReference type="ChEBI" id="CHEBI:57476"/>
        <dbReference type="ChEBI" id="CHEBI:57783"/>
        <dbReference type="ChEBI" id="CHEBI:58349"/>
        <dbReference type="ChEBI" id="CHEBI:537519"/>
        <dbReference type="EC" id="1.1.1.3"/>
    </reaction>
    <physiologicalReaction direction="right-to-left" evidence="14">
        <dbReference type="Rhea" id="RHEA:15763"/>
    </physiologicalReaction>
</comment>
<dbReference type="Proteomes" id="UP000004367">
    <property type="component" value="Unassembled WGS sequence"/>
</dbReference>
<evidence type="ECO:0000256" key="16">
    <source>
        <dbReference type="PIRSR" id="PIRSR000098-1"/>
    </source>
</evidence>
<dbReference type="SUPFAM" id="SSF51735">
    <property type="entry name" value="NAD(P)-binding Rossmann-fold domains"/>
    <property type="match status" value="1"/>
</dbReference>
<dbReference type="PANTHER" id="PTHR43331">
    <property type="entry name" value="HOMOSERINE DEHYDROGENASE"/>
    <property type="match status" value="1"/>
</dbReference>
<name>H5UMT6_9MICO</name>
<dbReference type="PANTHER" id="PTHR43331:SF1">
    <property type="entry name" value="HOMOSERINE DEHYDROGENASE"/>
    <property type="match status" value="1"/>
</dbReference>
<evidence type="ECO:0000256" key="6">
    <source>
        <dbReference type="ARBA" id="ARBA00013376"/>
    </source>
</evidence>
<dbReference type="EMBL" id="BAFE01000003">
    <property type="protein sequence ID" value="GAB47044.1"/>
    <property type="molecule type" value="Genomic_DNA"/>
</dbReference>
<evidence type="ECO:0000256" key="1">
    <source>
        <dbReference type="ARBA" id="ARBA00001920"/>
    </source>
</evidence>
<dbReference type="eggNOG" id="COG0460">
    <property type="taxonomic scope" value="Bacteria"/>
</dbReference>
<comment type="function">
    <text evidence="13">Catalyzes the conversion of L-aspartate-beta-semialdehyde (L-Asa) to L-homoserine (L-Hse), the third step in the biosynthesis of threonine and methionine from aspartate.</text>
</comment>
<dbReference type="InterPro" id="IPR036291">
    <property type="entry name" value="NAD(P)-bd_dom_sf"/>
</dbReference>
<dbReference type="Gene3D" id="3.40.50.720">
    <property type="entry name" value="NAD(P)-binding Rossmann-like Domain"/>
    <property type="match status" value="1"/>
</dbReference>
<evidence type="ECO:0000256" key="19">
    <source>
        <dbReference type="RuleBase" id="RU004171"/>
    </source>
</evidence>
<gene>
    <name evidence="21" type="primary">hom</name>
    <name evidence="21" type="ORF">MOPEL_003_00680</name>
</gene>
<dbReference type="OrthoDB" id="9808167at2"/>
<dbReference type="Pfam" id="PF00742">
    <property type="entry name" value="Homoserine_dh"/>
    <property type="match status" value="1"/>
</dbReference>
<dbReference type="AlphaFoldDB" id="H5UMT6"/>
<evidence type="ECO:0000256" key="10">
    <source>
        <dbReference type="ARBA" id="ARBA00023002"/>
    </source>
</evidence>
<organism evidence="21 22">
    <name type="scientific">Mobilicoccus pelagius NBRC 104925</name>
    <dbReference type="NCBI Taxonomy" id="1089455"/>
    <lineage>
        <taxon>Bacteria</taxon>
        <taxon>Bacillati</taxon>
        <taxon>Actinomycetota</taxon>
        <taxon>Actinomycetes</taxon>
        <taxon>Micrococcales</taxon>
        <taxon>Dermatophilaceae</taxon>
        <taxon>Mobilicoccus</taxon>
    </lineage>
</organism>
<dbReference type="InterPro" id="IPR001342">
    <property type="entry name" value="HDH_cat"/>
</dbReference>
<dbReference type="InterPro" id="IPR019811">
    <property type="entry name" value="HDH_CS"/>
</dbReference>
<dbReference type="Gene3D" id="3.30.70.260">
    <property type="match status" value="1"/>
</dbReference>
<feature type="active site" description="Proton donor" evidence="16">
    <location>
        <position position="215"/>
    </location>
</feature>
<evidence type="ECO:0000256" key="2">
    <source>
        <dbReference type="ARBA" id="ARBA00005056"/>
    </source>
</evidence>
<dbReference type="GO" id="GO:0009086">
    <property type="term" value="P:methionine biosynthetic process"/>
    <property type="evidence" value="ECO:0007669"/>
    <property type="project" value="UniProtKB-KW"/>
</dbReference>
<feature type="binding site" evidence="17">
    <location>
        <begin position="20"/>
        <end position="27"/>
    </location>
    <ligand>
        <name>NADP(+)</name>
        <dbReference type="ChEBI" id="CHEBI:58349"/>
    </ligand>
</feature>
<evidence type="ECO:0000256" key="4">
    <source>
        <dbReference type="ARBA" id="ARBA00006753"/>
    </source>
</evidence>
<dbReference type="SUPFAM" id="SSF55347">
    <property type="entry name" value="Glyceraldehyde-3-phosphate dehydrogenase-like, C-terminal domain"/>
    <property type="match status" value="1"/>
</dbReference>
<dbReference type="FunFam" id="3.30.360.10:FF:000005">
    <property type="entry name" value="Homoserine dehydrogenase"/>
    <property type="match status" value="1"/>
</dbReference>
<keyword evidence="12 18" id="KW-0486">Methionine biosynthesis</keyword>
<evidence type="ECO:0000256" key="9">
    <source>
        <dbReference type="ARBA" id="ARBA00022857"/>
    </source>
</evidence>
<comment type="pathway">
    <text evidence="3 18">Amino-acid biosynthesis; L-methionine biosynthesis via de novo pathway; L-homoserine from L-aspartate: step 3/3.</text>
</comment>
<sequence length="444" mass="46762">MSVNAKHEAREETPLRVALLGCGVVGASVARLLVEGRDDFAARIGRPLDVVGVAVRRLGRDRRDTGLPDELFTTDAEELVTRADIVVEVIGGIEPARSLILRAFEHGASVVTANKALLAEDGPRLYEAARAHGVDLYYEASVAGAIPLLRPLRESLAGDDVRTVLGIVNGTTNYVLDKMDSTGQGFAEAVEQAQALGYAEADPTADVEGFDAAAKAAILASLAFHSRVTAPDVYREGISEVTASDVRAAAEMDCVVKLLAICERQQREDGGQGISVRVHPAMIPRSHPLASVREAFNAVFVEAEAAGELMFYGPGAGGDPTASAVLGDVVAVARHRVGGGLGPAESAYADLPVLPMGQTRTRYYLSLDVADRPGVLAQVAEAFSRHGVSIQQVRQTVAADDRSSAELVIVTHRATDEALGATVREIGDLDVVVGVSSVMRVEGE</sequence>
<dbReference type="InterPro" id="IPR045865">
    <property type="entry name" value="ACT-like_dom_sf"/>
</dbReference>
<evidence type="ECO:0000313" key="22">
    <source>
        <dbReference type="Proteomes" id="UP000004367"/>
    </source>
</evidence>
<evidence type="ECO:0000259" key="20">
    <source>
        <dbReference type="PROSITE" id="PS51671"/>
    </source>
</evidence>
<evidence type="ECO:0000256" key="17">
    <source>
        <dbReference type="PIRSR" id="PIRSR000098-2"/>
    </source>
</evidence>
<evidence type="ECO:0000256" key="13">
    <source>
        <dbReference type="ARBA" id="ARBA00044930"/>
    </source>
</evidence>
<dbReference type="GO" id="GO:0004412">
    <property type="term" value="F:homoserine dehydrogenase activity"/>
    <property type="evidence" value="ECO:0007669"/>
    <property type="project" value="UniProtKB-EC"/>
</dbReference>
<evidence type="ECO:0000313" key="21">
    <source>
        <dbReference type="EMBL" id="GAB47044.1"/>
    </source>
</evidence>
<feature type="binding site" evidence="17">
    <location>
        <position position="115"/>
    </location>
    <ligand>
        <name>NADPH</name>
        <dbReference type="ChEBI" id="CHEBI:57783"/>
    </ligand>
</feature>
<evidence type="ECO:0000256" key="11">
    <source>
        <dbReference type="ARBA" id="ARBA00023053"/>
    </source>
</evidence>
<evidence type="ECO:0000256" key="14">
    <source>
        <dbReference type="ARBA" id="ARBA00048841"/>
    </source>
</evidence>
<dbReference type="GO" id="GO:0050661">
    <property type="term" value="F:NADP binding"/>
    <property type="evidence" value="ECO:0007669"/>
    <property type="project" value="InterPro"/>
</dbReference>
<dbReference type="GO" id="GO:0009088">
    <property type="term" value="P:threonine biosynthetic process"/>
    <property type="evidence" value="ECO:0007669"/>
    <property type="project" value="UniProtKB-UniPathway"/>
</dbReference>
<dbReference type="PROSITE" id="PS01042">
    <property type="entry name" value="HOMOSER_DHGENASE"/>
    <property type="match status" value="1"/>
</dbReference>
<dbReference type="CDD" id="cd04881">
    <property type="entry name" value="ACT_HSDH-Hom"/>
    <property type="match status" value="1"/>
</dbReference>
<keyword evidence="11" id="KW-0915">Sodium</keyword>
<comment type="catalytic activity">
    <reaction evidence="15">
        <text>L-homoserine + NAD(+) = L-aspartate 4-semialdehyde + NADH + H(+)</text>
        <dbReference type="Rhea" id="RHEA:15757"/>
        <dbReference type="ChEBI" id="CHEBI:15378"/>
        <dbReference type="ChEBI" id="CHEBI:57476"/>
        <dbReference type="ChEBI" id="CHEBI:57540"/>
        <dbReference type="ChEBI" id="CHEBI:57945"/>
        <dbReference type="ChEBI" id="CHEBI:537519"/>
        <dbReference type="EC" id="1.1.1.3"/>
    </reaction>
    <physiologicalReaction direction="right-to-left" evidence="15">
        <dbReference type="Rhea" id="RHEA:15759"/>
    </physiologicalReaction>
</comment>
<evidence type="ECO:0000256" key="18">
    <source>
        <dbReference type="RuleBase" id="RU000579"/>
    </source>
</evidence>
<protein>
    <recommendedName>
        <fullName evidence="6 18">Homoserine dehydrogenase</fullName>
        <ecNumber evidence="5 18">1.1.1.3</ecNumber>
    </recommendedName>
</protein>
<dbReference type="Pfam" id="PF01842">
    <property type="entry name" value="ACT"/>
    <property type="match status" value="1"/>
</dbReference>
<dbReference type="Pfam" id="PF03447">
    <property type="entry name" value="NAD_binding_3"/>
    <property type="match status" value="1"/>
</dbReference>
<evidence type="ECO:0000256" key="7">
    <source>
        <dbReference type="ARBA" id="ARBA00022605"/>
    </source>
</evidence>
<dbReference type="Gene3D" id="3.30.360.10">
    <property type="entry name" value="Dihydrodipicolinate Reductase, domain 2"/>
    <property type="match status" value="1"/>
</dbReference>
<dbReference type="PIRSF" id="PIRSF000098">
    <property type="entry name" value="Homoser_dehydrog"/>
    <property type="match status" value="1"/>
</dbReference>
<evidence type="ECO:0000256" key="15">
    <source>
        <dbReference type="ARBA" id="ARBA00049031"/>
    </source>
</evidence>
<evidence type="ECO:0000256" key="8">
    <source>
        <dbReference type="ARBA" id="ARBA00022697"/>
    </source>
</evidence>
<keyword evidence="8 18" id="KW-0791">Threonine biosynthesis</keyword>
<dbReference type="UniPathway" id="UPA00050">
    <property type="reaction ID" value="UER00063"/>
</dbReference>
<comment type="pathway">
    <text evidence="2 18">Amino-acid biosynthesis; L-threonine biosynthesis; L-threonine from L-aspartate: step 3/5.</text>
</comment>
<dbReference type="UniPathway" id="UPA00051">
    <property type="reaction ID" value="UER00465"/>
</dbReference>